<protein>
    <recommendedName>
        <fullName evidence="5">Fe-S oxidoreductase</fullName>
    </recommendedName>
</protein>
<dbReference type="Pfam" id="PF03692">
    <property type="entry name" value="CxxCxxCC"/>
    <property type="match status" value="1"/>
</dbReference>
<dbReference type="PANTHER" id="PTHR35866">
    <property type="entry name" value="PUTATIVE-RELATED"/>
    <property type="match status" value="1"/>
</dbReference>
<organism evidence="2 4">
    <name type="scientific">Pseudomonas cannabina</name>
    <dbReference type="NCBI Taxonomy" id="86840"/>
    <lineage>
        <taxon>Bacteria</taxon>
        <taxon>Pseudomonadati</taxon>
        <taxon>Pseudomonadota</taxon>
        <taxon>Gammaproteobacteria</taxon>
        <taxon>Pseudomonadales</taxon>
        <taxon>Pseudomonadaceae</taxon>
        <taxon>Pseudomonas</taxon>
    </lineage>
</organism>
<dbReference type="Proteomes" id="UP000269335">
    <property type="component" value="Unassembled WGS sequence"/>
</dbReference>
<evidence type="ECO:0000313" key="2">
    <source>
        <dbReference type="EMBL" id="RMN87226.1"/>
    </source>
</evidence>
<reference evidence="3 4" key="1">
    <citation type="submission" date="2018-08" db="EMBL/GenBank/DDBJ databases">
        <title>Recombination of ecologically and evolutionarily significant loci maintains genetic cohesion in the Pseudomonas syringae species complex.</title>
        <authorList>
            <person name="Dillon M."/>
            <person name="Thakur S."/>
            <person name="Almeida R.N.D."/>
            <person name="Weir B.S."/>
            <person name="Guttman D.S."/>
        </authorList>
    </citation>
    <scope>NUCLEOTIDE SEQUENCE [LARGE SCALE GENOMIC DNA]</scope>
    <source>
        <strain evidence="1 3">ICMP 15201</strain>
        <strain evidence="2 4">ICMP 15203</strain>
    </source>
</reference>
<dbReference type="InterPro" id="IPR005358">
    <property type="entry name" value="Puta_zinc/iron-chelating_dom"/>
</dbReference>
<sequence length="258" mass="28286">MSDRVIDTMNIQFSCVGCGGCCTDHHVPLTLVEARQWAADGGKVIVLTEAFLSNGFGVPAEQLTHATRRSTEVSSGSTTAYVAITFAAYNVGRCRNLGEQNLCRIYERRPLVCRIYPMEINPHIPLRPENKGCPPESWEQGPDLIVSDRLVDTQLKALIEQSRQADRDEIVAKQLICQKLGIRTTALKGNGFVAYLPDMNAFAAAIEQLTSEADVSFENAGWGFHVAGQLALSTLQDEGAEVTDRQPESYLFIPLQAA</sequence>
<evidence type="ECO:0000313" key="3">
    <source>
        <dbReference type="Proteomes" id="UP000269335"/>
    </source>
</evidence>
<evidence type="ECO:0000313" key="1">
    <source>
        <dbReference type="EMBL" id="RMN79728.1"/>
    </source>
</evidence>
<gene>
    <name evidence="2" type="ORF">ALQ51_05053</name>
    <name evidence="1" type="ORF">ALQ53_03936</name>
</gene>
<dbReference type="PANTHER" id="PTHR35866:SF2">
    <property type="entry name" value="YKGJ FAMILY CYSTEINE CLUSTER PROTEIN"/>
    <property type="match status" value="1"/>
</dbReference>
<dbReference type="EMBL" id="RBPJ01000338">
    <property type="protein sequence ID" value="RMN87226.1"/>
    <property type="molecule type" value="Genomic_DNA"/>
</dbReference>
<evidence type="ECO:0000313" key="4">
    <source>
        <dbReference type="Proteomes" id="UP000270524"/>
    </source>
</evidence>
<dbReference type="EMBL" id="RBPH01000170">
    <property type="protein sequence ID" value="RMN79728.1"/>
    <property type="molecule type" value="Genomic_DNA"/>
</dbReference>
<dbReference type="AlphaFoldDB" id="A0A3M3Q6D5"/>
<name>A0A3M3Q6D5_PSECA</name>
<dbReference type="Proteomes" id="UP000270524">
    <property type="component" value="Unassembled WGS sequence"/>
</dbReference>
<comment type="caution">
    <text evidence="2">The sequence shown here is derived from an EMBL/GenBank/DDBJ whole genome shotgun (WGS) entry which is preliminary data.</text>
</comment>
<proteinExistence type="predicted"/>
<evidence type="ECO:0008006" key="5">
    <source>
        <dbReference type="Google" id="ProtNLM"/>
    </source>
</evidence>
<accession>A0A3M3Q6D5</accession>